<keyword evidence="2" id="KW-1185">Reference proteome</keyword>
<dbReference type="InterPro" id="IPR046590">
    <property type="entry name" value="DUF6648"/>
</dbReference>
<reference evidence="1" key="1">
    <citation type="submission" date="2022-04" db="EMBL/GenBank/DDBJ databases">
        <title>Complete genome sequences of Ezakiella coagulans and Fenollaria massiliensis.</title>
        <authorList>
            <person name="France M.T."/>
            <person name="Clifford J."/>
            <person name="Narina S."/>
            <person name="Rutt L."/>
            <person name="Ravel J."/>
        </authorList>
    </citation>
    <scope>NUCLEOTIDE SEQUENCE</scope>
    <source>
        <strain evidence="1">C0061C2</strain>
    </source>
</reference>
<name>A0A9E7DKY6_9FIRM</name>
<evidence type="ECO:0000313" key="1">
    <source>
        <dbReference type="EMBL" id="UQK59791.1"/>
    </source>
</evidence>
<organism evidence="1 2">
    <name type="scientific">Fenollaria massiliensis</name>
    <dbReference type="NCBI Taxonomy" id="938288"/>
    <lineage>
        <taxon>Bacteria</taxon>
        <taxon>Bacillati</taxon>
        <taxon>Bacillota</taxon>
        <taxon>Clostridia</taxon>
        <taxon>Eubacteriales</taxon>
        <taxon>Fenollaria</taxon>
    </lineage>
</organism>
<gene>
    <name evidence="1" type="ORF">M1R53_03865</name>
</gene>
<dbReference type="AlphaFoldDB" id="A0A9E7DKY6"/>
<dbReference type="EMBL" id="CP096649">
    <property type="protein sequence ID" value="UQK59791.1"/>
    <property type="molecule type" value="Genomic_DNA"/>
</dbReference>
<evidence type="ECO:0000313" key="2">
    <source>
        <dbReference type="Proteomes" id="UP000831151"/>
    </source>
</evidence>
<accession>A0A9E7DKY6</accession>
<proteinExistence type="predicted"/>
<dbReference type="Pfam" id="PF20353">
    <property type="entry name" value="DUF6648"/>
    <property type="match status" value="1"/>
</dbReference>
<dbReference type="Proteomes" id="UP000831151">
    <property type="component" value="Chromosome"/>
</dbReference>
<sequence length="164" mass="19674">MIIQFNNGDLTKKEFLKENFNFITSLNIKPFIKIDSFEKGMFNYQYYNSLAKYYLMLANEIKNTNKHRKYFVEYKNTGLSLYHQKDLTTISILRLVDFENVDAYYVKTNSKFLNGKLYEIVLSDYKEAIFHSKALWLIDILREKNVFSEKKKESVIDSYINKLY</sequence>
<dbReference type="KEGG" id="fms:M1R53_03865"/>
<protein>
    <submittedName>
        <fullName evidence="1">Uncharacterized protein</fullName>
    </submittedName>
</protein>